<dbReference type="InterPro" id="IPR056737">
    <property type="entry name" value="Beta-prop_ATRN-MKLN-like"/>
</dbReference>
<dbReference type="Pfam" id="PF24981">
    <property type="entry name" value="Beta-prop_ATRN-LZTR1"/>
    <property type="match status" value="1"/>
</dbReference>
<protein>
    <submittedName>
        <fullName evidence="5">Putative Kelch domain-containing protein 8B</fullName>
    </submittedName>
</protein>
<dbReference type="EMBL" id="AGUE01000281">
    <property type="protein sequence ID" value="EHK96097.1"/>
    <property type="molecule type" value="Genomic_DNA"/>
</dbReference>
<feature type="chain" id="PRO_5003532700" evidence="3">
    <location>
        <begin position="18"/>
        <end position="339"/>
    </location>
</feature>
<comment type="caution">
    <text evidence="5">The sequence shown here is derived from an EMBL/GenBank/DDBJ whole genome shotgun (WGS) entry which is preliminary data.</text>
</comment>
<proteinExistence type="predicted"/>
<sequence>MKLTTALLVVFAGSITAGTIAPPRSGGTWTQLPNITLFDRQEHSTVAIGNTIYIVGGIAPIANSTADPTTPIVQSYSIPHQTWTLEAPLPKALNHPNTAVVNGKIYVLGGLAVGPGQWPNWLAAGDCYVYNPATHTWKSLGNMPIGTARGAAAVGVHGDTIYVGGGLSRLGIEGQETLDITSSYNTRTGAWTSLPPLPEKRDHAGGALIDGVFYVVGGRINGTPEGMRDTVFALDVTCSPLIWKTRKARMPTRKGGLAVGVVGDVIVAVGGEGNVDAVSGVFNQTEAYDTKRDVWTKMTPMRVPRHGTAGVGVGNGVFIPGGGVVRQLGATSYFDVFKV</sequence>
<name>H0EZE5_GLAL7</name>
<dbReference type="InParanoid" id="H0EZE5"/>
<dbReference type="Gene3D" id="2.120.10.80">
    <property type="entry name" value="Kelch-type beta propeller"/>
    <property type="match status" value="2"/>
</dbReference>
<keyword evidence="6" id="KW-1185">Reference proteome</keyword>
<evidence type="ECO:0000313" key="5">
    <source>
        <dbReference type="EMBL" id="EHK96097.1"/>
    </source>
</evidence>
<keyword evidence="2" id="KW-0677">Repeat</keyword>
<accession>H0EZE5</accession>
<evidence type="ECO:0000256" key="2">
    <source>
        <dbReference type="ARBA" id="ARBA00022737"/>
    </source>
</evidence>
<dbReference type="Proteomes" id="UP000005446">
    <property type="component" value="Unassembled WGS sequence"/>
</dbReference>
<dbReference type="PANTHER" id="PTHR45632">
    <property type="entry name" value="LD33804P"/>
    <property type="match status" value="1"/>
</dbReference>
<dbReference type="InterPro" id="IPR015915">
    <property type="entry name" value="Kelch-typ_b-propeller"/>
</dbReference>
<dbReference type="InterPro" id="IPR006652">
    <property type="entry name" value="Kelch_1"/>
</dbReference>
<organism evidence="5 6">
    <name type="scientific">Glarea lozoyensis (strain ATCC 74030 / MF5533)</name>
    <dbReference type="NCBI Taxonomy" id="1104152"/>
    <lineage>
        <taxon>Eukaryota</taxon>
        <taxon>Fungi</taxon>
        <taxon>Dikarya</taxon>
        <taxon>Ascomycota</taxon>
        <taxon>Pezizomycotina</taxon>
        <taxon>Leotiomycetes</taxon>
        <taxon>Helotiales</taxon>
        <taxon>Helotiaceae</taxon>
        <taxon>Glarea</taxon>
    </lineage>
</organism>
<evidence type="ECO:0000256" key="3">
    <source>
        <dbReference type="SAM" id="SignalP"/>
    </source>
</evidence>
<dbReference type="HOGENOM" id="CLU_004253_10_0_1"/>
<dbReference type="Pfam" id="PF01344">
    <property type="entry name" value="Kelch_1"/>
    <property type="match status" value="1"/>
</dbReference>
<evidence type="ECO:0000256" key="1">
    <source>
        <dbReference type="ARBA" id="ARBA00022441"/>
    </source>
</evidence>
<evidence type="ECO:0000313" key="6">
    <source>
        <dbReference type="Proteomes" id="UP000005446"/>
    </source>
</evidence>
<feature type="signal peptide" evidence="3">
    <location>
        <begin position="1"/>
        <end position="17"/>
    </location>
</feature>
<gene>
    <name evidence="5" type="ORF">M7I_8210</name>
</gene>
<dbReference type="OrthoDB" id="45365at2759"/>
<keyword evidence="1" id="KW-0880">Kelch repeat</keyword>
<reference evidence="5 6" key="1">
    <citation type="journal article" date="2012" name="Eukaryot. Cell">
        <title>Genome sequence of the fungus Glarea lozoyensis: the first genome sequence of a species from the Helotiaceae family.</title>
        <authorList>
            <person name="Youssar L."/>
            <person name="Gruening B.A."/>
            <person name="Erxleben A."/>
            <person name="Guenther S."/>
            <person name="Huettel W."/>
        </authorList>
    </citation>
    <scope>NUCLEOTIDE SEQUENCE [LARGE SCALE GENOMIC DNA]</scope>
    <source>
        <strain evidence="6">ATCC 74030 / MF5533</strain>
    </source>
</reference>
<dbReference type="AlphaFoldDB" id="H0EZE5"/>
<dbReference type="SUPFAM" id="SSF117281">
    <property type="entry name" value="Kelch motif"/>
    <property type="match status" value="1"/>
</dbReference>
<keyword evidence="3" id="KW-0732">Signal</keyword>
<evidence type="ECO:0000259" key="4">
    <source>
        <dbReference type="Pfam" id="PF24981"/>
    </source>
</evidence>
<dbReference type="SMART" id="SM00612">
    <property type="entry name" value="Kelch"/>
    <property type="match status" value="4"/>
</dbReference>
<feature type="domain" description="Attractin/MKLN-like beta-propeller" evidence="4">
    <location>
        <begin position="37"/>
        <end position="243"/>
    </location>
</feature>